<feature type="compositionally biased region" description="Low complexity" evidence="10">
    <location>
        <begin position="90"/>
        <end position="123"/>
    </location>
</feature>
<dbReference type="InterPro" id="IPR005225">
    <property type="entry name" value="Small_GTP-bd"/>
</dbReference>
<evidence type="ECO:0000313" key="13">
    <source>
        <dbReference type="Proteomes" id="UP000824262"/>
    </source>
</evidence>
<evidence type="ECO:0000256" key="10">
    <source>
        <dbReference type="SAM" id="MobiDB-lite"/>
    </source>
</evidence>
<protein>
    <recommendedName>
        <fullName evidence="2 8">Translation initiation factor IF-2</fullName>
    </recommendedName>
</protein>
<dbReference type="Pfam" id="PF00009">
    <property type="entry name" value="GTP_EFTU"/>
    <property type="match status" value="1"/>
</dbReference>
<keyword evidence="4 8" id="KW-0547">Nucleotide-binding</keyword>
<dbReference type="FunFam" id="3.40.50.300:FF:000019">
    <property type="entry name" value="Translation initiation factor IF-2"/>
    <property type="match status" value="1"/>
</dbReference>
<evidence type="ECO:0000256" key="9">
    <source>
        <dbReference type="RuleBase" id="RU000644"/>
    </source>
</evidence>
<dbReference type="AlphaFoldDB" id="A0A9D0ZFJ4"/>
<feature type="region of interest" description="Disordered" evidence="10">
    <location>
        <begin position="70"/>
        <end position="153"/>
    </location>
</feature>
<feature type="binding site" evidence="8">
    <location>
        <begin position="413"/>
        <end position="416"/>
    </location>
    <ligand>
        <name>GTP</name>
        <dbReference type="ChEBI" id="CHEBI:37565"/>
    </ligand>
</feature>
<dbReference type="InterPro" id="IPR000178">
    <property type="entry name" value="TF_IF2_bacterial-like"/>
</dbReference>
<dbReference type="CDD" id="cd03702">
    <property type="entry name" value="IF2_mtIF2_II"/>
    <property type="match status" value="1"/>
</dbReference>
<evidence type="ECO:0000256" key="4">
    <source>
        <dbReference type="ARBA" id="ARBA00022741"/>
    </source>
</evidence>
<dbReference type="PROSITE" id="PS01176">
    <property type="entry name" value="IF2"/>
    <property type="match status" value="1"/>
</dbReference>
<dbReference type="InterPro" id="IPR006847">
    <property type="entry name" value="IF2_N"/>
</dbReference>
<dbReference type="CDD" id="cd03692">
    <property type="entry name" value="mtIF2_IVc"/>
    <property type="match status" value="1"/>
</dbReference>
<dbReference type="GO" id="GO:0005829">
    <property type="term" value="C:cytosol"/>
    <property type="evidence" value="ECO:0007669"/>
    <property type="project" value="TreeGrafter"/>
</dbReference>
<feature type="binding site" evidence="8">
    <location>
        <begin position="359"/>
        <end position="363"/>
    </location>
    <ligand>
        <name>GTP</name>
        <dbReference type="ChEBI" id="CHEBI:37565"/>
    </ligand>
</feature>
<evidence type="ECO:0000256" key="7">
    <source>
        <dbReference type="ARBA" id="ARBA00025162"/>
    </source>
</evidence>
<evidence type="ECO:0000256" key="1">
    <source>
        <dbReference type="ARBA" id="ARBA00007733"/>
    </source>
</evidence>
<dbReference type="Pfam" id="PF04760">
    <property type="entry name" value="IF2_N"/>
    <property type="match status" value="1"/>
</dbReference>
<comment type="similarity">
    <text evidence="1 8 9">Belongs to the TRAFAC class translation factor GTPase superfamily. Classic translation factor GTPase family. IF-2 subfamily.</text>
</comment>
<keyword evidence="6 8" id="KW-0342">GTP-binding</keyword>
<dbReference type="Gene3D" id="2.40.30.10">
    <property type="entry name" value="Translation factors"/>
    <property type="match status" value="2"/>
</dbReference>
<proteinExistence type="inferred from homology"/>
<dbReference type="InterPro" id="IPR053905">
    <property type="entry name" value="EF-G-like_DII"/>
</dbReference>
<feature type="compositionally biased region" description="Basic and acidic residues" evidence="10">
    <location>
        <begin position="124"/>
        <end position="143"/>
    </location>
</feature>
<dbReference type="FunFam" id="2.40.30.10:FF:000007">
    <property type="entry name" value="Translation initiation factor IF-2"/>
    <property type="match status" value="1"/>
</dbReference>
<evidence type="ECO:0000256" key="5">
    <source>
        <dbReference type="ARBA" id="ARBA00022917"/>
    </source>
</evidence>
<dbReference type="SUPFAM" id="SSF50447">
    <property type="entry name" value="Translation proteins"/>
    <property type="match status" value="2"/>
</dbReference>
<dbReference type="InterPro" id="IPR015760">
    <property type="entry name" value="TIF_IF2"/>
</dbReference>
<comment type="function">
    <text evidence="7 8 9">One of the essential components for the initiation of protein synthesis. Protects formylmethionyl-tRNA from spontaneous hydrolysis and promotes its binding to the 30S ribosomal subunits. Also involved in the hydrolysis of GTP during the formation of the 70S ribosomal complex.</text>
</comment>
<comment type="caution">
    <text evidence="12">The sequence shown here is derived from an EMBL/GenBank/DDBJ whole genome shotgun (WGS) entry which is preliminary data.</text>
</comment>
<dbReference type="CDD" id="cd01887">
    <property type="entry name" value="IF2_eIF5B"/>
    <property type="match status" value="1"/>
</dbReference>
<organism evidence="12 13">
    <name type="scientific">Candidatus Scatomorpha intestinavium</name>
    <dbReference type="NCBI Taxonomy" id="2840922"/>
    <lineage>
        <taxon>Bacteria</taxon>
        <taxon>Bacillati</taxon>
        <taxon>Bacillota</taxon>
        <taxon>Clostridia</taxon>
        <taxon>Eubacteriales</taxon>
        <taxon>Candidatus Scatomorpha</taxon>
    </lineage>
</organism>
<dbReference type="InterPro" id="IPR044145">
    <property type="entry name" value="IF2_II"/>
</dbReference>
<evidence type="ECO:0000256" key="8">
    <source>
        <dbReference type="HAMAP-Rule" id="MF_00100"/>
    </source>
</evidence>
<name>A0A9D0ZFJ4_9FIRM</name>
<dbReference type="SUPFAM" id="SSF52156">
    <property type="entry name" value="Initiation factor IF2/eIF5b, domain 3"/>
    <property type="match status" value="1"/>
</dbReference>
<dbReference type="InterPro" id="IPR009000">
    <property type="entry name" value="Transl_B-barrel_sf"/>
</dbReference>
<reference evidence="12" key="1">
    <citation type="submission" date="2020-10" db="EMBL/GenBank/DDBJ databases">
        <authorList>
            <person name="Gilroy R."/>
        </authorList>
    </citation>
    <scope>NUCLEOTIDE SEQUENCE</scope>
    <source>
        <strain evidence="12">ChiBcolR7-354</strain>
    </source>
</reference>
<dbReference type="FunFam" id="3.40.50.10050:FF:000001">
    <property type="entry name" value="Translation initiation factor IF-2"/>
    <property type="match status" value="1"/>
</dbReference>
<sequence length="802" mass="87940">MSSFEKYRVHEVAKDFNMTSKAITEILTKYATTPKNHMQVLEDGELSVIFEYLTQHNQCESMEDLFKVPEKSAQPKAAPTKAAEEKKPAAAEAKSTQQPAEKPQQGQPQQKQQPQATQQAQQPKVREQKPHQPRQVPEKRVIDTRGGGNVNLGKYDERFDRLAAGAHGAQDSGKRSERGGKEKFQNRQKQRQQQAAASTKRRQEERDRMQKLHFEIAKKAPTKVQIPDSIGVGELASRMKKTGAEVVRTLIKNGVMASLSDIIDYDTAALVAMELGCKVEREVVVTVEEKLIDDHEDAPEDLIPRAPVVVVMGHVDHGKTSLLDYIRKANVAAGEAGGITQHIGAYTVNVKGSPVTFLDTPGHEAFTSMRARGASVTDIAILVVAANDGIMPQTIESINHAKAANIPIVVAINKMDMPGANPERVKQQLTEYDLVSEEWGGDTIVCPISAKTGEGIDNLLENLVVLAEVLELKANPNRAAKGTVIEARLDRGRGPIMTVLVQNGTLHQGDIIIAGTAVGHVRTMINDKGQRVTEAGPSIPVEIAGMSEVPNAGDVFNAVDDERMARELVEERKEKEKERTLGVAKKVTLDDLFARIQQGEIKDFNIIVKADVQGSAEAVKTSLEKLTNEEVRVRVIHSGVGAISESDVMLAATSNALIVGFNVRPDAAARDNAARANVEIRTYRVIYDCINEIEAAMKGMLAPKFEEAVIAHIEIRQLYKVSKVGTVCGCYVLDGKVQRGCKVRVVRDGVVIFEGEMASLRRFKDDVKEVASGYECGIQIEKFNDEHVGDIIEAYVMKQIEA</sequence>
<comment type="subcellular location">
    <subcellularLocation>
        <location evidence="8">Cytoplasm</location>
    </subcellularLocation>
</comment>
<dbReference type="SUPFAM" id="SSF52540">
    <property type="entry name" value="P-loop containing nucleoside triphosphate hydrolases"/>
    <property type="match status" value="1"/>
</dbReference>
<evidence type="ECO:0000256" key="3">
    <source>
        <dbReference type="ARBA" id="ARBA00022540"/>
    </source>
</evidence>
<dbReference type="GO" id="GO:0005525">
    <property type="term" value="F:GTP binding"/>
    <property type="evidence" value="ECO:0007669"/>
    <property type="project" value="UniProtKB-KW"/>
</dbReference>
<keyword evidence="5 8" id="KW-0648">Protein biosynthesis</keyword>
<dbReference type="PROSITE" id="PS51722">
    <property type="entry name" value="G_TR_2"/>
    <property type="match status" value="1"/>
</dbReference>
<dbReference type="Gene3D" id="3.40.50.300">
    <property type="entry name" value="P-loop containing nucleotide triphosphate hydrolases"/>
    <property type="match status" value="1"/>
</dbReference>
<dbReference type="Gene3D" id="1.10.10.2480">
    <property type="match status" value="1"/>
</dbReference>
<accession>A0A9D0ZFJ4</accession>
<dbReference type="Proteomes" id="UP000824262">
    <property type="component" value="Unassembled WGS sequence"/>
</dbReference>
<feature type="compositionally biased region" description="Basic and acidic residues" evidence="10">
    <location>
        <begin position="172"/>
        <end position="185"/>
    </location>
</feature>
<feature type="region of interest" description="G-domain" evidence="8">
    <location>
        <begin position="307"/>
        <end position="455"/>
    </location>
</feature>
<dbReference type="InterPro" id="IPR023115">
    <property type="entry name" value="TIF_IF2_dom3"/>
</dbReference>
<keyword evidence="8" id="KW-0963">Cytoplasm</keyword>
<evidence type="ECO:0000259" key="11">
    <source>
        <dbReference type="PROSITE" id="PS51722"/>
    </source>
</evidence>
<reference evidence="12" key="2">
    <citation type="journal article" date="2021" name="PeerJ">
        <title>Extensive microbial diversity within the chicken gut microbiome revealed by metagenomics and culture.</title>
        <authorList>
            <person name="Gilroy R."/>
            <person name="Ravi A."/>
            <person name="Getino M."/>
            <person name="Pursley I."/>
            <person name="Horton D.L."/>
            <person name="Alikhan N.F."/>
            <person name="Baker D."/>
            <person name="Gharbi K."/>
            <person name="Hall N."/>
            <person name="Watson M."/>
            <person name="Adriaenssens E.M."/>
            <person name="Foster-Nyarko E."/>
            <person name="Jarju S."/>
            <person name="Secka A."/>
            <person name="Antonio M."/>
            <person name="Oren A."/>
            <person name="Chaudhuri R.R."/>
            <person name="La Ragione R."/>
            <person name="Hildebrand F."/>
            <person name="Pallen M.J."/>
        </authorList>
    </citation>
    <scope>NUCLEOTIDE SEQUENCE</scope>
    <source>
        <strain evidence="12">ChiBcolR7-354</strain>
    </source>
</reference>
<dbReference type="InterPro" id="IPR000795">
    <property type="entry name" value="T_Tr_GTP-bd_dom"/>
</dbReference>
<dbReference type="Pfam" id="PF11987">
    <property type="entry name" value="IF-2"/>
    <property type="match status" value="1"/>
</dbReference>
<dbReference type="GO" id="GO:0003743">
    <property type="term" value="F:translation initiation factor activity"/>
    <property type="evidence" value="ECO:0007669"/>
    <property type="project" value="UniProtKB-UniRule"/>
</dbReference>
<feature type="binding site" evidence="8">
    <location>
        <begin position="313"/>
        <end position="320"/>
    </location>
    <ligand>
        <name>GTP</name>
        <dbReference type="ChEBI" id="CHEBI:37565"/>
    </ligand>
</feature>
<dbReference type="HAMAP" id="MF_00100_B">
    <property type="entry name" value="IF_2_B"/>
    <property type="match status" value="1"/>
</dbReference>
<dbReference type="Pfam" id="PF22042">
    <property type="entry name" value="EF-G_D2"/>
    <property type="match status" value="1"/>
</dbReference>
<dbReference type="NCBIfam" id="TIGR00487">
    <property type="entry name" value="IF-2"/>
    <property type="match status" value="1"/>
</dbReference>
<dbReference type="PANTHER" id="PTHR43381:SF5">
    <property type="entry name" value="TR-TYPE G DOMAIN-CONTAINING PROTEIN"/>
    <property type="match status" value="1"/>
</dbReference>
<dbReference type="Gene3D" id="3.40.50.10050">
    <property type="entry name" value="Translation initiation factor IF- 2, domain 3"/>
    <property type="match status" value="1"/>
</dbReference>
<dbReference type="NCBIfam" id="TIGR00231">
    <property type="entry name" value="small_GTP"/>
    <property type="match status" value="1"/>
</dbReference>
<dbReference type="GO" id="GO:0003924">
    <property type="term" value="F:GTPase activity"/>
    <property type="evidence" value="ECO:0007669"/>
    <property type="project" value="UniProtKB-UniRule"/>
</dbReference>
<feature type="domain" description="Tr-type G" evidence="11">
    <location>
        <begin position="304"/>
        <end position="473"/>
    </location>
</feature>
<gene>
    <name evidence="8 12" type="primary">infB</name>
    <name evidence="12" type="ORF">IAB77_10160</name>
</gene>
<dbReference type="PANTHER" id="PTHR43381">
    <property type="entry name" value="TRANSLATION INITIATION FACTOR IF-2-RELATED"/>
    <property type="match status" value="1"/>
</dbReference>
<dbReference type="InterPro" id="IPR036925">
    <property type="entry name" value="TIF_IF2_dom3_sf"/>
</dbReference>
<dbReference type="EMBL" id="DVGA01000114">
    <property type="protein sequence ID" value="HIQ79605.1"/>
    <property type="molecule type" value="Genomic_DNA"/>
</dbReference>
<evidence type="ECO:0000313" key="12">
    <source>
        <dbReference type="EMBL" id="HIQ79605.1"/>
    </source>
</evidence>
<dbReference type="InterPro" id="IPR027417">
    <property type="entry name" value="P-loop_NTPase"/>
</dbReference>
<keyword evidence="3 8" id="KW-0396">Initiation factor</keyword>
<dbReference type="FunFam" id="2.40.30.10:FF:000008">
    <property type="entry name" value="Translation initiation factor IF-2"/>
    <property type="match status" value="1"/>
</dbReference>
<feature type="region of interest" description="Disordered" evidence="10">
    <location>
        <begin position="165"/>
        <end position="208"/>
    </location>
</feature>
<evidence type="ECO:0000256" key="2">
    <source>
        <dbReference type="ARBA" id="ARBA00020675"/>
    </source>
</evidence>
<evidence type="ECO:0000256" key="6">
    <source>
        <dbReference type="ARBA" id="ARBA00023134"/>
    </source>
</evidence>